<evidence type="ECO:0000256" key="2">
    <source>
        <dbReference type="SAM" id="Phobius"/>
    </source>
</evidence>
<evidence type="ECO:0008006" key="4">
    <source>
        <dbReference type="Google" id="ProtNLM"/>
    </source>
</evidence>
<dbReference type="Gene3D" id="2.130.10.10">
    <property type="entry name" value="YVTN repeat-like/Quinoprotein amine dehydrogenase"/>
    <property type="match status" value="1"/>
</dbReference>
<feature type="transmembrane region" description="Helical" evidence="2">
    <location>
        <begin position="12"/>
        <end position="31"/>
    </location>
</feature>
<feature type="region of interest" description="Disordered" evidence="1">
    <location>
        <begin position="42"/>
        <end position="71"/>
    </location>
</feature>
<gene>
    <name evidence="3" type="ORF">SAC06_03030</name>
</gene>
<proteinExistence type="predicted"/>
<name>A0AAU7V8E0_9ACTO</name>
<keyword evidence="2" id="KW-0472">Membrane</keyword>
<evidence type="ECO:0000313" key="3">
    <source>
        <dbReference type="EMBL" id="XBW08549.1"/>
    </source>
</evidence>
<reference evidence="3" key="1">
    <citation type="submission" date="2023-11" db="EMBL/GenBank/DDBJ databases">
        <title>Scrofimicrobium hongkongense sp. nov., isolated from a patient with peritonitis.</title>
        <authorList>
            <person name="Lao H.Y."/>
            <person name="Wong A.Y.P."/>
            <person name="Ng T.L."/>
            <person name="Wong R.Y.L."/>
            <person name="Yau M.C.Y."/>
            <person name="Lam J.Y.W."/>
            <person name="Siu G.K.H."/>
        </authorList>
    </citation>
    <scope>NUCLEOTIDE SEQUENCE</scope>
    <source>
        <strain evidence="3">R131</strain>
    </source>
</reference>
<dbReference type="EMBL" id="CP138335">
    <property type="protein sequence ID" value="XBW08549.1"/>
    <property type="molecule type" value="Genomic_DNA"/>
</dbReference>
<organism evidence="3">
    <name type="scientific">Scrofimicrobium appendicitidis</name>
    <dbReference type="NCBI Taxonomy" id="3079930"/>
    <lineage>
        <taxon>Bacteria</taxon>
        <taxon>Bacillati</taxon>
        <taxon>Actinomycetota</taxon>
        <taxon>Actinomycetes</taxon>
        <taxon>Actinomycetales</taxon>
        <taxon>Actinomycetaceae</taxon>
        <taxon>Scrofimicrobium</taxon>
    </lineage>
</organism>
<keyword evidence="2" id="KW-1133">Transmembrane helix</keyword>
<dbReference type="KEGG" id="sapp:SAC06_03030"/>
<accession>A0AAU7V8E0</accession>
<dbReference type="InterPro" id="IPR015943">
    <property type="entry name" value="WD40/YVTN_repeat-like_dom_sf"/>
</dbReference>
<protein>
    <recommendedName>
        <fullName evidence="4">Photosynthesis system II assembly factor Ycf48/Hcf136-like domain-containing protein</fullName>
    </recommendedName>
</protein>
<evidence type="ECO:0000256" key="1">
    <source>
        <dbReference type="SAM" id="MobiDB-lite"/>
    </source>
</evidence>
<sequence>MRLRYSTGRFLRYVGVLVLALVTVAVIVLAFRHVRMPVPEVGKTPGYSPVQSGAPKPAPTPDQSAPSEAPEQPAFAVAPISRILGALDAQVAYRSAHAQCGTGPAALEVTSDGGQTWVPAAVGEEGTPLALRRVVAGANGYVAVIGAREEACSTPTSFESFDQGGTWAVSDEALGQSWFVDPVTPSVVHTPAGTTTDVGCSVARLAVGGVDNASLLCENGTVEATADGGETWATGPELVGAEALATGNQGLLVLRAGGAECAGMEVIALDQSLTQTAATCVPQLGQPAPGQSAIDLSLDGVLWVWSGDQVLRSTDNGATWL</sequence>
<dbReference type="RefSeq" id="WP_350258749.1">
    <property type="nucleotide sequence ID" value="NZ_CP138335.1"/>
</dbReference>
<dbReference type="SUPFAM" id="SSF110296">
    <property type="entry name" value="Oligoxyloglucan reducing end-specific cellobiohydrolase"/>
    <property type="match status" value="1"/>
</dbReference>
<keyword evidence="2" id="KW-0812">Transmembrane</keyword>
<dbReference type="AlphaFoldDB" id="A0AAU7V8E0"/>